<dbReference type="EMBL" id="JAEKNQ010000056">
    <property type="protein sequence ID" value="MBJ7604306.1"/>
    <property type="molecule type" value="Genomic_DNA"/>
</dbReference>
<accession>A0A934KIP4</accession>
<proteinExistence type="predicted"/>
<organism evidence="2 3">
    <name type="scientific">Candidatus Dormiibacter inghamiae</name>
    <dbReference type="NCBI Taxonomy" id="3127013"/>
    <lineage>
        <taxon>Bacteria</taxon>
        <taxon>Bacillati</taxon>
        <taxon>Candidatus Dormiibacterota</taxon>
        <taxon>Candidatus Dormibacteria</taxon>
        <taxon>Candidatus Dormibacterales</taxon>
        <taxon>Candidatus Dormibacteraceae</taxon>
        <taxon>Candidatus Dormiibacter</taxon>
    </lineage>
</organism>
<dbReference type="GO" id="GO:0016757">
    <property type="term" value="F:glycosyltransferase activity"/>
    <property type="evidence" value="ECO:0007669"/>
    <property type="project" value="TreeGrafter"/>
</dbReference>
<dbReference type="Gene3D" id="3.40.50.2000">
    <property type="entry name" value="Glycogen Phosphorylase B"/>
    <property type="match status" value="1"/>
</dbReference>
<dbReference type="Proteomes" id="UP000620075">
    <property type="component" value="Unassembled WGS sequence"/>
</dbReference>
<name>A0A934KIP4_9BACT</name>
<evidence type="ECO:0000313" key="2">
    <source>
        <dbReference type="EMBL" id="MBJ7604306.1"/>
    </source>
</evidence>
<dbReference type="RefSeq" id="WP_338181721.1">
    <property type="nucleotide sequence ID" value="NZ_JAEKNQ010000056.1"/>
</dbReference>
<comment type="caution">
    <text evidence="2">The sequence shown here is derived from an EMBL/GenBank/DDBJ whole genome shotgun (WGS) entry which is preliminary data.</text>
</comment>
<gene>
    <name evidence="2" type="ORF">JF888_14150</name>
</gene>
<dbReference type="PANTHER" id="PTHR46401:SF2">
    <property type="entry name" value="GLYCOSYLTRANSFERASE WBBK-RELATED"/>
    <property type="match status" value="1"/>
</dbReference>
<dbReference type="AlphaFoldDB" id="A0A934KIP4"/>
<sequence>MPATDAGVPPVGARAYARSLLSALAAAPGLELVAEASRADVILNLDGNFRGHRGCATVTTVLDAGHLYRRDAYTRRQLAAQMWRTASAVRRSDAVLVPSEAVAFALQTWLKVPRASIRVYEALPHSRFRRRPRTEVELLRAALGLPERYVLFIGRRSRRKNLSLLEMAWARCSAVRTAGVGLVLAGPGTGGVRGAVDLGYVEPDALPGLLSGALAWLNPSHYEGSALGALEALACGVPTLFAAVGALPRAMGRAGWALCENDPDEWSAALAALLENRDVRTALVAAGLTLTAERRRAQDDAARVLAAFR</sequence>
<evidence type="ECO:0000313" key="3">
    <source>
        <dbReference type="Proteomes" id="UP000620075"/>
    </source>
</evidence>
<keyword evidence="1" id="KW-0808">Transferase</keyword>
<protein>
    <submittedName>
        <fullName evidence="2">Glycosyltransferase</fullName>
    </submittedName>
</protein>
<dbReference type="GO" id="GO:0009103">
    <property type="term" value="P:lipopolysaccharide biosynthetic process"/>
    <property type="evidence" value="ECO:0007669"/>
    <property type="project" value="TreeGrafter"/>
</dbReference>
<dbReference type="SUPFAM" id="SSF53756">
    <property type="entry name" value="UDP-Glycosyltransferase/glycogen phosphorylase"/>
    <property type="match status" value="1"/>
</dbReference>
<reference evidence="2 3" key="1">
    <citation type="submission" date="2020-10" db="EMBL/GenBank/DDBJ databases">
        <title>Ca. Dormibacterota MAGs.</title>
        <authorList>
            <person name="Montgomery K."/>
        </authorList>
    </citation>
    <scope>NUCLEOTIDE SEQUENCE [LARGE SCALE GENOMIC DNA]</scope>
    <source>
        <strain evidence="2">SC8811_S16_3</strain>
    </source>
</reference>
<dbReference type="Pfam" id="PF13692">
    <property type="entry name" value="Glyco_trans_1_4"/>
    <property type="match status" value="1"/>
</dbReference>
<dbReference type="PANTHER" id="PTHR46401">
    <property type="entry name" value="GLYCOSYLTRANSFERASE WBBK-RELATED"/>
    <property type="match status" value="1"/>
</dbReference>
<evidence type="ECO:0000256" key="1">
    <source>
        <dbReference type="ARBA" id="ARBA00022679"/>
    </source>
</evidence>